<dbReference type="PANTHER" id="PTHR12802:SF155">
    <property type="entry name" value="DEUBIQUITINASE MYSM1"/>
    <property type="match status" value="1"/>
</dbReference>
<accession>A0ABN8CYG2</accession>
<keyword evidence="4" id="KW-0539">Nucleus</keyword>
<organism evidence="9 10">
    <name type="scientific">Peronospora belbahrii</name>
    <dbReference type="NCBI Taxonomy" id="622444"/>
    <lineage>
        <taxon>Eukaryota</taxon>
        <taxon>Sar</taxon>
        <taxon>Stramenopiles</taxon>
        <taxon>Oomycota</taxon>
        <taxon>Peronosporomycetes</taxon>
        <taxon>Peronosporales</taxon>
        <taxon>Peronosporaceae</taxon>
        <taxon>Peronospora</taxon>
    </lineage>
</organism>
<evidence type="ECO:0000256" key="4">
    <source>
        <dbReference type="ARBA" id="ARBA00023242"/>
    </source>
</evidence>
<dbReference type="EMBL" id="CAKLCB010000256">
    <property type="protein sequence ID" value="CAH0518150.1"/>
    <property type="molecule type" value="Genomic_DNA"/>
</dbReference>
<dbReference type="PROSITE" id="PS50090">
    <property type="entry name" value="MYB_LIKE"/>
    <property type="match status" value="1"/>
</dbReference>
<evidence type="ECO:0008006" key="11">
    <source>
        <dbReference type="Google" id="ProtNLM"/>
    </source>
</evidence>
<keyword evidence="10" id="KW-1185">Reference proteome</keyword>
<dbReference type="PROSITE" id="PS51294">
    <property type="entry name" value="HTH_MYB"/>
    <property type="match status" value="1"/>
</dbReference>
<keyword evidence="1" id="KW-0805">Transcription regulation</keyword>
<dbReference type="Gene3D" id="1.10.10.60">
    <property type="entry name" value="Homeodomain-like"/>
    <property type="match status" value="1"/>
</dbReference>
<sequence length="313" mass="34023">MTISRGVYNQLFEQAPDATDGSKEKVIRLRPTEAKAGAIVMSAKSKIQMWTKEEHDRFLAALEKFPAGPWKKVADYIGTKTPRQTMTHAQKYRQKIHRRQRGLRNQKKNVKNENTLDKTTTNSTGCPALPMDTKEGLKVESNTIVSPYGVADLQLKPGAKAAVAAVAGATNDQLLTILAQQATTIHDKPESMELDQGTMEVDLLVSPKATAVDDNDGSANNNLPSLAEILHLGGGEGQTAATLETQETTQSVAKDSSDPTAETKLKVETVTTETKTETQIRPKDCKCKCSCSLHGKENVKVNATTTQTESEES</sequence>
<evidence type="ECO:0000256" key="3">
    <source>
        <dbReference type="ARBA" id="ARBA00023163"/>
    </source>
</evidence>
<dbReference type="SUPFAM" id="SSF46689">
    <property type="entry name" value="Homeodomain-like"/>
    <property type="match status" value="1"/>
</dbReference>
<reference evidence="9 10" key="1">
    <citation type="submission" date="2021-11" db="EMBL/GenBank/DDBJ databases">
        <authorList>
            <person name="Islam A."/>
            <person name="Islam S."/>
            <person name="Flora M.S."/>
            <person name="Rahman M."/>
            <person name="Ziaur R.M."/>
            <person name="Epstein J.H."/>
            <person name="Hassan M."/>
            <person name="Klassen M."/>
            <person name="Woodard K."/>
            <person name="Webb A."/>
            <person name="Webby R.J."/>
            <person name="El Zowalaty M.E."/>
        </authorList>
    </citation>
    <scope>NUCLEOTIDE SEQUENCE [LARGE SCALE GENOMIC DNA]</scope>
    <source>
        <strain evidence="9">Pbs1</strain>
    </source>
</reference>
<dbReference type="NCBIfam" id="TIGR01557">
    <property type="entry name" value="myb_SHAQKYF"/>
    <property type="match status" value="1"/>
</dbReference>
<comment type="caution">
    <text evidence="9">The sequence shown here is derived from an EMBL/GenBank/DDBJ whole genome shotgun (WGS) entry which is preliminary data.</text>
</comment>
<evidence type="ECO:0000256" key="5">
    <source>
        <dbReference type="SAM" id="MobiDB-lite"/>
    </source>
</evidence>
<feature type="domain" description="SANT" evidence="7">
    <location>
        <begin position="49"/>
        <end position="84"/>
    </location>
</feature>
<dbReference type="InterPro" id="IPR009057">
    <property type="entry name" value="Homeodomain-like_sf"/>
</dbReference>
<evidence type="ECO:0000313" key="9">
    <source>
        <dbReference type="EMBL" id="CAH0518150.1"/>
    </source>
</evidence>
<evidence type="ECO:0000259" key="7">
    <source>
        <dbReference type="PROSITE" id="PS51293"/>
    </source>
</evidence>
<dbReference type="CDD" id="cd00167">
    <property type="entry name" value="SANT"/>
    <property type="match status" value="1"/>
</dbReference>
<dbReference type="InterPro" id="IPR017884">
    <property type="entry name" value="SANT_dom"/>
</dbReference>
<protein>
    <recommendedName>
        <fullName evidence="11">HTH myb-type domain-containing protein</fullName>
    </recommendedName>
</protein>
<dbReference type="Pfam" id="PF00249">
    <property type="entry name" value="Myb_DNA-binding"/>
    <property type="match status" value="1"/>
</dbReference>
<dbReference type="Proteomes" id="UP001158986">
    <property type="component" value="Unassembled WGS sequence"/>
</dbReference>
<dbReference type="InterPro" id="IPR001005">
    <property type="entry name" value="SANT/Myb"/>
</dbReference>
<keyword evidence="2" id="KW-0238">DNA-binding</keyword>
<evidence type="ECO:0000259" key="8">
    <source>
        <dbReference type="PROSITE" id="PS51294"/>
    </source>
</evidence>
<dbReference type="InterPro" id="IPR017930">
    <property type="entry name" value="Myb_dom"/>
</dbReference>
<evidence type="ECO:0000259" key="6">
    <source>
        <dbReference type="PROSITE" id="PS50090"/>
    </source>
</evidence>
<dbReference type="InterPro" id="IPR006447">
    <property type="entry name" value="Myb_dom_plants"/>
</dbReference>
<evidence type="ECO:0000256" key="2">
    <source>
        <dbReference type="ARBA" id="ARBA00023125"/>
    </source>
</evidence>
<proteinExistence type="predicted"/>
<feature type="domain" description="Myb-like" evidence="6">
    <location>
        <begin position="50"/>
        <end position="93"/>
    </location>
</feature>
<dbReference type="SMART" id="SM00717">
    <property type="entry name" value="SANT"/>
    <property type="match status" value="1"/>
</dbReference>
<gene>
    <name evidence="9" type="ORF">PBS001_LOCUS4735</name>
</gene>
<keyword evidence="3" id="KW-0804">Transcription</keyword>
<evidence type="ECO:0000313" key="10">
    <source>
        <dbReference type="Proteomes" id="UP001158986"/>
    </source>
</evidence>
<feature type="region of interest" description="Disordered" evidence="5">
    <location>
        <begin position="98"/>
        <end position="132"/>
    </location>
</feature>
<feature type="domain" description="HTH myb-type" evidence="8">
    <location>
        <begin position="50"/>
        <end position="97"/>
    </location>
</feature>
<dbReference type="PANTHER" id="PTHR12802">
    <property type="entry name" value="SWI/SNF COMPLEX-RELATED"/>
    <property type="match status" value="1"/>
</dbReference>
<evidence type="ECO:0000256" key="1">
    <source>
        <dbReference type="ARBA" id="ARBA00023015"/>
    </source>
</evidence>
<feature type="compositionally biased region" description="Basic residues" evidence="5">
    <location>
        <begin position="98"/>
        <end position="109"/>
    </location>
</feature>
<dbReference type="PROSITE" id="PS51293">
    <property type="entry name" value="SANT"/>
    <property type="match status" value="1"/>
</dbReference>
<name>A0ABN8CYG2_9STRA</name>